<comment type="similarity">
    <text evidence="2 11">Belongs to the complex I NDUFA13 subunit family.</text>
</comment>
<dbReference type="Pfam" id="PF06212">
    <property type="entry name" value="GRIM-19"/>
    <property type="match status" value="1"/>
</dbReference>
<evidence type="ECO:0000256" key="9">
    <source>
        <dbReference type="ARBA" id="ARBA00023128"/>
    </source>
</evidence>
<organism evidence="13 14">
    <name type="scientific">Discina gigas</name>
    <dbReference type="NCBI Taxonomy" id="1032678"/>
    <lineage>
        <taxon>Eukaryota</taxon>
        <taxon>Fungi</taxon>
        <taxon>Dikarya</taxon>
        <taxon>Ascomycota</taxon>
        <taxon>Pezizomycotina</taxon>
        <taxon>Pezizomycetes</taxon>
        <taxon>Pezizales</taxon>
        <taxon>Discinaceae</taxon>
        <taxon>Discina</taxon>
    </lineage>
</organism>
<dbReference type="InterPro" id="IPR009346">
    <property type="entry name" value="GRIM-19"/>
</dbReference>
<comment type="caution">
    <text evidence="13">The sequence shown here is derived from an EMBL/GenBank/DDBJ whole genome shotgun (WGS) entry which is preliminary data.</text>
</comment>
<keyword evidence="3 11" id="KW-0813">Transport</keyword>
<sequence length="158" mass="18126">MVQDLPPSGGYDPIQYKRNVPARGFRPAYYLFAVGAVCTFGFYHITRENRQLNEFAREKAWARIHLVPLLEAESDRDAVRRQLAAAAHERDLMKDVKGWKFGSVYNTEKRRCYSQIYAAELHAIADRMNRAEGKRINTHSTSECSTTKDDTVSPDRAE</sequence>
<evidence type="ECO:0000256" key="10">
    <source>
        <dbReference type="ARBA" id="ARBA00023136"/>
    </source>
</evidence>
<evidence type="ECO:0000256" key="6">
    <source>
        <dbReference type="ARBA" id="ARBA00022792"/>
    </source>
</evidence>
<comment type="function">
    <text evidence="11">Complex I functions in the transfer of electrons from NADH to the respiratory chain. Accessory subunit of the mitochondrial membrane respiratory chain NADH dehydrogenase (Complex I), that is believed not to be involved in catalysis.</text>
</comment>
<evidence type="ECO:0000256" key="1">
    <source>
        <dbReference type="ARBA" id="ARBA00004298"/>
    </source>
</evidence>
<feature type="region of interest" description="Disordered" evidence="12">
    <location>
        <begin position="134"/>
        <end position="158"/>
    </location>
</feature>
<reference evidence="13 14" key="1">
    <citation type="submission" date="2024-02" db="EMBL/GenBank/DDBJ databases">
        <title>Discinaceae phylogenomics.</title>
        <authorList>
            <person name="Dirks A.C."/>
            <person name="James T.Y."/>
        </authorList>
    </citation>
    <scope>NUCLEOTIDE SEQUENCE [LARGE SCALE GENOMIC DNA]</scope>
    <source>
        <strain evidence="13 14">ACD0624</strain>
    </source>
</reference>
<keyword evidence="14" id="KW-1185">Reference proteome</keyword>
<name>A0ABR3GPJ1_9PEZI</name>
<keyword evidence="10 11" id="KW-0472">Membrane</keyword>
<keyword evidence="5 11" id="KW-0812">Transmembrane</keyword>
<dbReference type="Proteomes" id="UP001447188">
    <property type="component" value="Unassembled WGS sequence"/>
</dbReference>
<proteinExistence type="inferred from homology"/>
<keyword evidence="4 11" id="KW-0679">Respiratory chain</keyword>
<evidence type="ECO:0000313" key="13">
    <source>
        <dbReference type="EMBL" id="KAL0637846.1"/>
    </source>
</evidence>
<dbReference type="EMBL" id="JBBBZM010000030">
    <property type="protein sequence ID" value="KAL0637846.1"/>
    <property type="molecule type" value="Genomic_DNA"/>
</dbReference>
<evidence type="ECO:0000256" key="7">
    <source>
        <dbReference type="ARBA" id="ARBA00022982"/>
    </source>
</evidence>
<keyword evidence="8 11" id="KW-1133">Transmembrane helix</keyword>
<evidence type="ECO:0000256" key="8">
    <source>
        <dbReference type="ARBA" id="ARBA00022989"/>
    </source>
</evidence>
<keyword evidence="9 11" id="KW-0496">Mitochondrion</keyword>
<gene>
    <name evidence="13" type="ORF">Q9L58_003236</name>
</gene>
<dbReference type="PANTHER" id="PTHR12966:SF0">
    <property type="entry name" value="NADH DEHYDROGENASE [UBIQUINONE] 1 ALPHA SUBCOMPLEX SUBUNIT 13"/>
    <property type="match status" value="1"/>
</dbReference>
<evidence type="ECO:0000313" key="14">
    <source>
        <dbReference type="Proteomes" id="UP001447188"/>
    </source>
</evidence>
<feature type="compositionally biased region" description="Basic and acidic residues" evidence="12">
    <location>
        <begin position="146"/>
        <end position="158"/>
    </location>
</feature>
<evidence type="ECO:0000256" key="12">
    <source>
        <dbReference type="SAM" id="MobiDB-lite"/>
    </source>
</evidence>
<accession>A0ABR3GPJ1</accession>
<evidence type="ECO:0000256" key="4">
    <source>
        <dbReference type="ARBA" id="ARBA00022660"/>
    </source>
</evidence>
<keyword evidence="7 11" id="KW-0249">Electron transport</keyword>
<dbReference type="PANTHER" id="PTHR12966">
    <property type="entry name" value="NADH DEHYDROGENASE UBIQUINONE 1 ALPHA SUBCOMPLEX SUBUNIT 13"/>
    <property type="match status" value="1"/>
</dbReference>
<evidence type="ECO:0000256" key="2">
    <source>
        <dbReference type="ARBA" id="ARBA00007312"/>
    </source>
</evidence>
<feature type="transmembrane region" description="Helical" evidence="11">
    <location>
        <begin position="28"/>
        <end position="45"/>
    </location>
</feature>
<protein>
    <recommendedName>
        <fullName evidence="11">NADH dehydrogenase [ubiquinone] 1 alpha subcomplex subunit 13</fullName>
    </recommendedName>
</protein>
<evidence type="ECO:0000256" key="5">
    <source>
        <dbReference type="ARBA" id="ARBA00022692"/>
    </source>
</evidence>
<evidence type="ECO:0000256" key="3">
    <source>
        <dbReference type="ARBA" id="ARBA00022448"/>
    </source>
</evidence>
<evidence type="ECO:0000256" key="11">
    <source>
        <dbReference type="RuleBase" id="RU368034"/>
    </source>
</evidence>
<comment type="subcellular location">
    <subcellularLocation>
        <location evidence="1 11">Mitochondrion inner membrane</location>
        <topology evidence="1 11">Single-pass membrane protein</topology>
        <orientation evidence="1 11">Matrix side</orientation>
    </subcellularLocation>
</comment>
<keyword evidence="6 11" id="KW-0999">Mitochondrion inner membrane</keyword>